<comment type="caution">
    <text evidence="1">The sequence shown here is derived from an EMBL/GenBank/DDBJ whole genome shotgun (WGS) entry which is preliminary data.</text>
</comment>
<name>A0ACC6SXM3_9HYPH</name>
<evidence type="ECO:0000313" key="2">
    <source>
        <dbReference type="Proteomes" id="UP001480082"/>
    </source>
</evidence>
<dbReference type="EMBL" id="JAMYRI010000005">
    <property type="protein sequence ID" value="MER9284497.1"/>
    <property type="molecule type" value="Genomic_DNA"/>
</dbReference>
<accession>A0ACC6SXM3</accession>
<keyword evidence="2" id="KW-1185">Reference proteome</keyword>
<organism evidence="1 2">
    <name type="scientific">Mesorhizobium australicum</name>
    <dbReference type="NCBI Taxonomy" id="536018"/>
    <lineage>
        <taxon>Bacteria</taxon>
        <taxon>Pseudomonadati</taxon>
        <taxon>Pseudomonadota</taxon>
        <taxon>Alphaproteobacteria</taxon>
        <taxon>Hyphomicrobiales</taxon>
        <taxon>Phyllobacteriaceae</taxon>
        <taxon>Mesorhizobium</taxon>
    </lineage>
</organism>
<sequence length="110" mass="11939">MNNAPCPCLILLYARLDRTMWKHGDANAYRVVLIEAGHIGQNMMLAATRHCLSACPTAALSHSAVKRLLSLDRLTDPPIYALTLSTPELDTAFGRSTSRPNMSSSASTHS</sequence>
<proteinExistence type="predicted"/>
<reference evidence="1 2" key="1">
    <citation type="journal article" date="2024" name="Proc. Natl. Acad. Sci. U.S.A.">
        <title>The evolutionary genomics of adaptation to stress in wild rhizobium bacteria.</title>
        <authorList>
            <person name="Kehlet-Delgado H."/>
            <person name="Montoya A.P."/>
            <person name="Jensen K.T."/>
            <person name="Wendlandt C.E."/>
            <person name="Dexheimer C."/>
            <person name="Roberts M."/>
            <person name="Torres Martinez L."/>
            <person name="Friesen M.L."/>
            <person name="Griffitts J.S."/>
            <person name="Porter S.S."/>
        </authorList>
    </citation>
    <scope>NUCLEOTIDE SEQUENCE [LARGE SCALE GENOMIC DNA]</scope>
    <source>
        <strain evidence="1 2">M0468</strain>
    </source>
</reference>
<protein>
    <submittedName>
        <fullName evidence="1">Nitroreductase family protein</fullName>
    </submittedName>
</protein>
<evidence type="ECO:0000313" key="1">
    <source>
        <dbReference type="EMBL" id="MER9284497.1"/>
    </source>
</evidence>
<dbReference type="Proteomes" id="UP001480082">
    <property type="component" value="Unassembled WGS sequence"/>
</dbReference>
<gene>
    <name evidence="1" type="ORF">NKI81_11080</name>
</gene>